<organism evidence="6 7">
    <name type="scientific">Mytilus galloprovincialis</name>
    <name type="common">Mediterranean mussel</name>
    <dbReference type="NCBI Taxonomy" id="29158"/>
    <lineage>
        <taxon>Eukaryota</taxon>
        <taxon>Metazoa</taxon>
        <taxon>Spiralia</taxon>
        <taxon>Lophotrochozoa</taxon>
        <taxon>Mollusca</taxon>
        <taxon>Bivalvia</taxon>
        <taxon>Autobranchia</taxon>
        <taxon>Pteriomorphia</taxon>
        <taxon>Mytilida</taxon>
        <taxon>Mytiloidea</taxon>
        <taxon>Mytilidae</taxon>
        <taxon>Mytilinae</taxon>
        <taxon>Mytilus</taxon>
    </lineage>
</organism>
<gene>
    <name evidence="6" type="ORF">MGAL_10B034771</name>
</gene>
<evidence type="ECO:0000256" key="1">
    <source>
        <dbReference type="ARBA" id="ARBA00004613"/>
    </source>
</evidence>
<dbReference type="InterPro" id="IPR002181">
    <property type="entry name" value="Fibrinogen_a/b/g_C_dom"/>
</dbReference>
<dbReference type="PANTHER" id="PTHR47221">
    <property type="entry name" value="FIBRINOGEN ALPHA CHAIN"/>
    <property type="match status" value="1"/>
</dbReference>
<reference evidence="6" key="1">
    <citation type="submission" date="2018-11" db="EMBL/GenBank/DDBJ databases">
        <authorList>
            <person name="Alioto T."/>
            <person name="Alioto T."/>
        </authorList>
    </citation>
    <scope>NUCLEOTIDE SEQUENCE</scope>
</reference>
<dbReference type="PROSITE" id="PS51406">
    <property type="entry name" value="FIBRINOGEN_C_2"/>
    <property type="match status" value="1"/>
</dbReference>
<keyword evidence="2" id="KW-0964">Secreted</keyword>
<keyword evidence="7" id="KW-1185">Reference proteome</keyword>
<proteinExistence type="predicted"/>
<keyword evidence="4" id="KW-0325">Glycoprotein</keyword>
<evidence type="ECO:0000259" key="5">
    <source>
        <dbReference type="PROSITE" id="PS51406"/>
    </source>
</evidence>
<dbReference type="OrthoDB" id="6345539at2759"/>
<dbReference type="GO" id="GO:0005201">
    <property type="term" value="F:extracellular matrix structural constituent"/>
    <property type="evidence" value="ECO:0007669"/>
    <property type="project" value="TreeGrafter"/>
</dbReference>
<evidence type="ECO:0000256" key="4">
    <source>
        <dbReference type="ARBA" id="ARBA00023180"/>
    </source>
</evidence>
<comment type="caution">
    <text evidence="6">The sequence shown here is derived from an EMBL/GenBank/DDBJ whole genome shotgun (WGS) entry which is preliminary data.</text>
</comment>
<dbReference type="Pfam" id="PF00147">
    <property type="entry name" value="Fibrinogen_C"/>
    <property type="match status" value="1"/>
</dbReference>
<dbReference type="GO" id="GO:0034116">
    <property type="term" value="P:positive regulation of heterotypic cell-cell adhesion"/>
    <property type="evidence" value="ECO:0007669"/>
    <property type="project" value="TreeGrafter"/>
</dbReference>
<dbReference type="GO" id="GO:0005577">
    <property type="term" value="C:fibrinogen complex"/>
    <property type="evidence" value="ECO:0007669"/>
    <property type="project" value="TreeGrafter"/>
</dbReference>
<comment type="subcellular location">
    <subcellularLocation>
        <location evidence="1">Secreted</location>
    </subcellularLocation>
</comment>
<evidence type="ECO:0000313" key="6">
    <source>
        <dbReference type="EMBL" id="VDI65395.1"/>
    </source>
</evidence>
<dbReference type="PANTHER" id="PTHR47221:SF5">
    <property type="entry name" value="FIBRINOGEN C-TERMINAL DOMAIN-CONTAINING PROTEIN"/>
    <property type="match status" value="1"/>
</dbReference>
<dbReference type="GO" id="GO:0030674">
    <property type="term" value="F:protein-macromolecule adaptor activity"/>
    <property type="evidence" value="ECO:0007669"/>
    <property type="project" value="TreeGrafter"/>
</dbReference>
<dbReference type="Gene3D" id="3.90.215.10">
    <property type="entry name" value="Gamma Fibrinogen, chain A, domain 1"/>
    <property type="match status" value="1"/>
</dbReference>
<evidence type="ECO:0000256" key="2">
    <source>
        <dbReference type="ARBA" id="ARBA00022525"/>
    </source>
</evidence>
<dbReference type="InterPro" id="IPR037579">
    <property type="entry name" value="FIB_ANG-like"/>
</dbReference>
<dbReference type="AlphaFoldDB" id="A0A8B6GLN2"/>
<dbReference type="EMBL" id="UYJE01008614">
    <property type="protein sequence ID" value="VDI65395.1"/>
    <property type="molecule type" value="Genomic_DNA"/>
</dbReference>
<sequence length="135" mass="15183">MEKNGGGWTVIQRRMNGHINFSRDWDSYKRGFGNMKGEHWLGNDHLHQLTSKGKYMLRIDMSDFGNSKRHAVYSKFSVGSESSGYKLDITGYSGDAGTKMGTDFQRWTKTKTNLARTVLRSIRVGGGVVQATRAT</sequence>
<dbReference type="InterPro" id="IPR014716">
    <property type="entry name" value="Fibrinogen_a/b/g_C_1"/>
</dbReference>
<dbReference type="Proteomes" id="UP000596742">
    <property type="component" value="Unassembled WGS sequence"/>
</dbReference>
<evidence type="ECO:0000256" key="3">
    <source>
        <dbReference type="ARBA" id="ARBA00023157"/>
    </source>
</evidence>
<protein>
    <recommendedName>
        <fullName evidence="5">Fibrinogen C-terminal domain-containing protein</fullName>
    </recommendedName>
</protein>
<evidence type="ECO:0000313" key="7">
    <source>
        <dbReference type="Proteomes" id="UP000596742"/>
    </source>
</evidence>
<dbReference type="SUPFAM" id="SSF56496">
    <property type="entry name" value="Fibrinogen C-terminal domain-like"/>
    <property type="match status" value="1"/>
</dbReference>
<dbReference type="SMART" id="SM00186">
    <property type="entry name" value="FBG"/>
    <property type="match status" value="1"/>
</dbReference>
<dbReference type="InterPro" id="IPR036056">
    <property type="entry name" value="Fibrinogen-like_C"/>
</dbReference>
<name>A0A8B6GLN2_MYTGA</name>
<feature type="domain" description="Fibrinogen C-terminal" evidence="5">
    <location>
        <begin position="1"/>
        <end position="97"/>
    </location>
</feature>
<keyword evidence="3" id="KW-1015">Disulfide bond</keyword>
<accession>A0A8B6GLN2</accession>